<proteinExistence type="inferred from homology"/>
<comment type="caution">
    <text evidence="2">The sequence shown here is derived from an EMBL/GenBank/DDBJ whole genome shotgun (WGS) entry which is preliminary data.</text>
</comment>
<dbReference type="PANTHER" id="PTHR13465">
    <property type="entry name" value="UPF0183 PROTEIN"/>
    <property type="match status" value="1"/>
</dbReference>
<accession>A0A1W0A3T1</accession>
<sequence length="380" mass="43028">MHSAGGDQVWEITLGKKVGPFVLGATIADVLRVLKIVYCEDAPFEQDIEIDSREDGMKLLFNPITQLLTKIEFYTVNLVALRYHSELIFGKGLAPTFISIYQVFGPTYPGKYDSSTGVYKLQYPGACFHFPVPLKHKDLYQKDKLPMEFPVEIRILAISFKFQDGSTPAAIAMTIFEGNSVLEPEPPMPLKEINPRNRFYFEEVVIQTYKDKPLRITFSKSNRNIFLGATPQEVVSDIGPPHSTYYKYVVDNSKGTGEYFHNYPDLGINLFYTENHELSKIIFRTNIPGNAEFNTYLKCNFRLLPLADNFPVITPETKWSEIKAAMGKDAVFRPMVHDSASVSDPFPASYFYTLVPGCIFEVLQNDAIASLTVTQSLKQF</sequence>
<dbReference type="Pfam" id="PF03676">
    <property type="entry name" value="PHAF1"/>
    <property type="match status" value="1"/>
</dbReference>
<evidence type="ECO:0000256" key="1">
    <source>
        <dbReference type="ARBA" id="ARBA00024339"/>
    </source>
</evidence>
<keyword evidence="3" id="KW-1185">Reference proteome</keyword>
<dbReference type="AlphaFoldDB" id="A0A1W0A3T1"/>
<organism evidence="2 3">
    <name type="scientific">Thraustotheca clavata</name>
    <dbReference type="NCBI Taxonomy" id="74557"/>
    <lineage>
        <taxon>Eukaryota</taxon>
        <taxon>Sar</taxon>
        <taxon>Stramenopiles</taxon>
        <taxon>Oomycota</taxon>
        <taxon>Saprolegniomycetes</taxon>
        <taxon>Saprolegniales</taxon>
        <taxon>Achlyaceae</taxon>
        <taxon>Thraustotheca</taxon>
    </lineage>
</organism>
<evidence type="ECO:0000313" key="2">
    <source>
        <dbReference type="EMBL" id="OQS04841.1"/>
    </source>
</evidence>
<dbReference type="Proteomes" id="UP000243217">
    <property type="component" value="Unassembled WGS sequence"/>
</dbReference>
<evidence type="ECO:0000313" key="3">
    <source>
        <dbReference type="Proteomes" id="UP000243217"/>
    </source>
</evidence>
<dbReference type="OrthoDB" id="411211at2759"/>
<protein>
    <submittedName>
        <fullName evidence="2">Uncharacterized protein</fullName>
    </submittedName>
</protein>
<dbReference type="InterPro" id="IPR005373">
    <property type="entry name" value="PHAF1"/>
</dbReference>
<dbReference type="PANTHER" id="PTHR13465:SF2">
    <property type="entry name" value="PHAGOSOME ASSEMBLY FACTOR 1"/>
    <property type="match status" value="1"/>
</dbReference>
<dbReference type="EMBL" id="JNBS01000543">
    <property type="protein sequence ID" value="OQS04841.1"/>
    <property type="molecule type" value="Genomic_DNA"/>
</dbReference>
<comment type="similarity">
    <text evidence="1">Belongs to the PHAF1 family.</text>
</comment>
<dbReference type="InterPro" id="IPR039156">
    <property type="entry name" value="PHAF1/BROMI"/>
</dbReference>
<name>A0A1W0A3T1_9STRA</name>
<gene>
    <name evidence="2" type="ORF">THRCLA_02961</name>
</gene>
<reference evidence="2 3" key="1">
    <citation type="journal article" date="2014" name="Genome Biol. Evol.">
        <title>The secreted proteins of Achlya hypogyna and Thraustotheca clavata identify the ancestral oomycete secretome and reveal gene acquisitions by horizontal gene transfer.</title>
        <authorList>
            <person name="Misner I."/>
            <person name="Blouin N."/>
            <person name="Leonard G."/>
            <person name="Richards T.A."/>
            <person name="Lane C.E."/>
        </authorList>
    </citation>
    <scope>NUCLEOTIDE SEQUENCE [LARGE SCALE GENOMIC DNA]</scope>
    <source>
        <strain evidence="2 3">ATCC 34112</strain>
    </source>
</reference>